<evidence type="ECO:0000256" key="1">
    <source>
        <dbReference type="ARBA" id="ARBA00004496"/>
    </source>
</evidence>
<dbReference type="UniPathway" id="UPA00159">
    <property type="reaction ID" value="UER00275"/>
</dbReference>
<dbReference type="EMBL" id="CP010070">
    <property type="protein sequence ID" value="AIZ56798.1"/>
    <property type="molecule type" value="Genomic_DNA"/>
</dbReference>
<sequence>MKKEKVVVSIGGSILIPGNDDSKYIAKLARMLKEASETMQIVVVCGGGKIARYYTETCGELGGTTCQCDLLGIGATRLNAQLLATSLGDVSSIDIPMTAEAAAELSAPDNIVVMGGTEPGHTTDAVATMVARELHAKRVVNATSVNAVYSDDPKKVPSAKRFSKLTIGELGDLVYKEHGAGKSSVFDPLGIKIAKEEKIDILIVDGRDLSELRNAILGKKINGTYINSH</sequence>
<evidence type="ECO:0000256" key="12">
    <source>
        <dbReference type="ARBA" id="ARBA00032092"/>
    </source>
</evidence>
<keyword evidence="10" id="KW-0067">ATP-binding</keyword>
<evidence type="ECO:0000256" key="11">
    <source>
        <dbReference type="ARBA" id="ARBA00022975"/>
    </source>
</evidence>
<dbReference type="HOGENOM" id="CLU_079546_0_0_2"/>
<dbReference type="GO" id="GO:0044210">
    <property type="term" value="P:'de novo' CTP biosynthetic process"/>
    <property type="evidence" value="ECO:0007669"/>
    <property type="project" value="UniProtKB-UniPathway"/>
</dbReference>
<keyword evidence="9" id="KW-0418">Kinase</keyword>
<dbReference type="EC" id="2.7.4.22" evidence="4"/>
<evidence type="ECO:0000256" key="6">
    <source>
        <dbReference type="ARBA" id="ARBA00022490"/>
    </source>
</evidence>
<gene>
    <name evidence="15" type="primary">pyrH</name>
    <name evidence="15" type="ORF">Mpt1_c09230</name>
</gene>
<evidence type="ECO:0000256" key="8">
    <source>
        <dbReference type="ARBA" id="ARBA00022741"/>
    </source>
</evidence>
<dbReference type="Pfam" id="PF00696">
    <property type="entry name" value="AA_kinase"/>
    <property type="match status" value="1"/>
</dbReference>
<dbReference type="InterPro" id="IPR011817">
    <property type="entry name" value="Uridylate_kinase"/>
</dbReference>
<evidence type="ECO:0000256" key="3">
    <source>
        <dbReference type="ARBA" id="ARBA00007614"/>
    </source>
</evidence>
<evidence type="ECO:0000256" key="13">
    <source>
        <dbReference type="ARBA" id="ARBA00047767"/>
    </source>
</evidence>
<keyword evidence="6" id="KW-0963">Cytoplasm</keyword>
<evidence type="ECO:0000259" key="14">
    <source>
        <dbReference type="Pfam" id="PF00696"/>
    </source>
</evidence>
<dbReference type="PANTHER" id="PTHR42833:SF4">
    <property type="entry name" value="URIDYLATE KINASE PUMPKIN, CHLOROPLASTIC"/>
    <property type="match status" value="1"/>
</dbReference>
<dbReference type="GeneID" id="24818585"/>
<evidence type="ECO:0000313" key="16">
    <source>
        <dbReference type="Proteomes" id="UP000030787"/>
    </source>
</evidence>
<comment type="similarity">
    <text evidence="3">Belongs to the UMP kinase family.</text>
</comment>
<dbReference type="Proteomes" id="UP000030787">
    <property type="component" value="Chromosome"/>
</dbReference>
<dbReference type="KEGG" id="mear:Mpt1_c09230"/>
<evidence type="ECO:0000256" key="5">
    <source>
        <dbReference type="ARBA" id="ARBA00016403"/>
    </source>
</evidence>
<comment type="pathway">
    <text evidence="2">Pyrimidine metabolism; CTP biosynthesis via de novo pathway; UDP from UMP (UMPK route): step 1/1.</text>
</comment>
<dbReference type="OrthoDB" id="372251at2157"/>
<dbReference type="AlphaFoldDB" id="A0A0A7LCR7"/>
<evidence type="ECO:0000313" key="15">
    <source>
        <dbReference type="EMBL" id="AIZ56798.1"/>
    </source>
</evidence>
<dbReference type="Gene3D" id="3.40.1160.10">
    <property type="entry name" value="Acetylglutamate kinase-like"/>
    <property type="match status" value="1"/>
</dbReference>
<dbReference type="RefSeq" id="WP_048112607.1">
    <property type="nucleotide sequence ID" value="NZ_CP010070.1"/>
</dbReference>
<comment type="catalytic activity">
    <reaction evidence="13">
        <text>UMP + ATP = UDP + ADP</text>
        <dbReference type="Rhea" id="RHEA:24400"/>
        <dbReference type="ChEBI" id="CHEBI:30616"/>
        <dbReference type="ChEBI" id="CHEBI:57865"/>
        <dbReference type="ChEBI" id="CHEBI:58223"/>
        <dbReference type="ChEBI" id="CHEBI:456216"/>
        <dbReference type="EC" id="2.7.4.22"/>
    </reaction>
</comment>
<dbReference type="InterPro" id="IPR001048">
    <property type="entry name" value="Asp/Glu/Uridylate_kinase"/>
</dbReference>
<protein>
    <recommendedName>
        <fullName evidence="5">Uridylate kinase</fullName>
        <ecNumber evidence="4">2.7.4.22</ecNumber>
    </recommendedName>
    <alternativeName>
        <fullName evidence="12">Uridine monophosphate kinase</fullName>
    </alternativeName>
</protein>
<dbReference type="InterPro" id="IPR036393">
    <property type="entry name" value="AceGlu_kinase-like_sf"/>
</dbReference>
<accession>A0A0A7LCR7</accession>
<keyword evidence="7 15" id="KW-0808">Transferase</keyword>
<keyword evidence="11" id="KW-0665">Pyrimidine biosynthesis</keyword>
<evidence type="ECO:0000256" key="4">
    <source>
        <dbReference type="ARBA" id="ARBA00012899"/>
    </source>
</evidence>
<dbReference type="InterPro" id="IPR011818">
    <property type="entry name" value="Uridylate_kinase_arch/spir"/>
</dbReference>
<name>A0A0A7LCR7_9ARCH</name>
<comment type="subcellular location">
    <subcellularLocation>
        <location evidence="1">Cytoplasm</location>
    </subcellularLocation>
</comment>
<dbReference type="GO" id="GO:0006225">
    <property type="term" value="P:UDP biosynthetic process"/>
    <property type="evidence" value="ECO:0007669"/>
    <property type="project" value="TreeGrafter"/>
</dbReference>
<dbReference type="SUPFAM" id="SSF53633">
    <property type="entry name" value="Carbamate kinase-like"/>
    <property type="match status" value="1"/>
</dbReference>
<dbReference type="STRING" id="1577791.Mpt1_c09230"/>
<dbReference type="PIRSF" id="PIRSF005650">
    <property type="entry name" value="Uridylate_kin"/>
    <property type="match status" value="1"/>
</dbReference>
<organism evidence="15 16">
    <name type="scientific">Candidatus Methanoplasma termitum</name>
    <dbReference type="NCBI Taxonomy" id="1577791"/>
    <lineage>
        <taxon>Archaea</taxon>
        <taxon>Methanobacteriati</taxon>
        <taxon>Thermoplasmatota</taxon>
        <taxon>Thermoplasmata</taxon>
        <taxon>Methanomassiliicoccales</taxon>
        <taxon>Methanomassiliicoccaceae</taxon>
        <taxon>Candidatus Methanoplasma</taxon>
    </lineage>
</organism>
<dbReference type="NCBIfam" id="TIGR02076">
    <property type="entry name" value="pyrH_arch"/>
    <property type="match status" value="1"/>
</dbReference>
<evidence type="ECO:0000256" key="2">
    <source>
        <dbReference type="ARBA" id="ARBA00004791"/>
    </source>
</evidence>
<evidence type="ECO:0000256" key="7">
    <source>
        <dbReference type="ARBA" id="ARBA00022679"/>
    </source>
</evidence>
<evidence type="ECO:0000256" key="9">
    <source>
        <dbReference type="ARBA" id="ARBA00022777"/>
    </source>
</evidence>
<keyword evidence="8" id="KW-0547">Nucleotide-binding</keyword>
<reference evidence="15 16" key="1">
    <citation type="journal article" date="2014" name="Appl. Environ. Microbiol.">
        <title>Comparative Genome Analysis of 'Candidatus Methanoplasma termitum' Indicates a New Mode of Energy Metabolism in the Seventh Order of Methanogens.</title>
        <authorList>
            <person name="Lang K."/>
            <person name="Schuldes J."/>
            <person name="Klingl A."/>
            <person name="Poehlein A."/>
            <person name="Daniel R."/>
            <person name="Brune A."/>
        </authorList>
    </citation>
    <scope>NUCLEOTIDE SEQUENCE [LARGE SCALE GENOMIC DNA]</scope>
    <source>
        <strain evidence="16">Mpt1</strain>
    </source>
</reference>
<dbReference type="GO" id="GO:0033862">
    <property type="term" value="F:UMP kinase activity"/>
    <property type="evidence" value="ECO:0007669"/>
    <property type="project" value="UniProtKB-EC"/>
</dbReference>
<proteinExistence type="inferred from homology"/>
<evidence type="ECO:0000256" key="10">
    <source>
        <dbReference type="ARBA" id="ARBA00022840"/>
    </source>
</evidence>
<dbReference type="GO" id="GO:0005524">
    <property type="term" value="F:ATP binding"/>
    <property type="evidence" value="ECO:0007669"/>
    <property type="project" value="UniProtKB-KW"/>
</dbReference>
<dbReference type="GO" id="GO:0005737">
    <property type="term" value="C:cytoplasm"/>
    <property type="evidence" value="ECO:0007669"/>
    <property type="project" value="UniProtKB-SubCell"/>
</dbReference>
<dbReference type="PANTHER" id="PTHR42833">
    <property type="entry name" value="URIDYLATE KINASE"/>
    <property type="match status" value="1"/>
</dbReference>
<keyword evidence="16" id="KW-1185">Reference proteome</keyword>
<feature type="domain" description="Aspartate/glutamate/uridylate kinase" evidence="14">
    <location>
        <begin position="5"/>
        <end position="205"/>
    </location>
</feature>